<comment type="caution">
    <text evidence="3">The sequence shown here is derived from an EMBL/GenBank/DDBJ whole genome shotgun (WGS) entry which is preliminary data.</text>
</comment>
<feature type="domain" description="Protein kinase" evidence="1">
    <location>
        <begin position="25"/>
        <end position="276"/>
    </location>
</feature>
<dbReference type="InterPro" id="IPR008271">
    <property type="entry name" value="Ser/Thr_kinase_AS"/>
</dbReference>
<dbReference type="GO" id="GO:0005524">
    <property type="term" value="F:ATP binding"/>
    <property type="evidence" value="ECO:0007669"/>
    <property type="project" value="InterPro"/>
</dbReference>
<evidence type="ECO:0000259" key="1">
    <source>
        <dbReference type="PROSITE" id="PS50011"/>
    </source>
</evidence>
<protein>
    <recommendedName>
        <fullName evidence="1">Protein kinase domain-containing protein</fullName>
    </recommendedName>
</protein>
<dbReference type="GO" id="GO:0044773">
    <property type="term" value="P:mitotic DNA damage checkpoint signaling"/>
    <property type="evidence" value="ECO:0007669"/>
    <property type="project" value="TreeGrafter"/>
</dbReference>
<dbReference type="PANTHER" id="PTHR44167">
    <property type="entry name" value="OVARIAN-SPECIFIC SERINE/THREONINE-PROTEIN KINASE LOK-RELATED"/>
    <property type="match status" value="1"/>
</dbReference>
<reference evidence="3" key="1">
    <citation type="submission" date="2021-01" db="EMBL/GenBank/DDBJ databases">
        <authorList>
            <consortium name="Genoscope - CEA"/>
            <person name="William W."/>
        </authorList>
    </citation>
    <scope>NUCLEOTIDE SEQUENCE</scope>
</reference>
<dbReference type="InterPro" id="IPR000719">
    <property type="entry name" value="Prot_kinase_dom"/>
</dbReference>
<dbReference type="EMBL" id="CAJJDM010000068">
    <property type="protein sequence ID" value="CAD8081684.1"/>
    <property type="molecule type" value="Genomic_DNA"/>
</dbReference>
<dbReference type="GO" id="GO:0005634">
    <property type="term" value="C:nucleus"/>
    <property type="evidence" value="ECO:0007669"/>
    <property type="project" value="TreeGrafter"/>
</dbReference>
<dbReference type="OMA" id="DHFEYEK"/>
<dbReference type="EMBL" id="CAJJDM010000068">
    <property type="protein sequence ID" value="CAD8081686.1"/>
    <property type="molecule type" value="Genomic_DNA"/>
</dbReference>
<keyword evidence="4" id="KW-1185">Reference proteome</keyword>
<evidence type="ECO:0000313" key="2">
    <source>
        <dbReference type="EMBL" id="CAD8081684.1"/>
    </source>
</evidence>
<dbReference type="PANTHER" id="PTHR44167:SF24">
    <property type="entry name" value="SERINE_THREONINE-PROTEIN KINASE CHK2"/>
    <property type="match status" value="1"/>
</dbReference>
<dbReference type="Proteomes" id="UP000688137">
    <property type="component" value="Unassembled WGS sequence"/>
</dbReference>
<name>A0A8S1MW96_PARPR</name>
<evidence type="ECO:0000313" key="3">
    <source>
        <dbReference type="EMBL" id="CAD8081686.1"/>
    </source>
</evidence>
<dbReference type="GO" id="GO:0004674">
    <property type="term" value="F:protein serine/threonine kinase activity"/>
    <property type="evidence" value="ECO:0007669"/>
    <property type="project" value="TreeGrafter"/>
</dbReference>
<dbReference type="Pfam" id="PF00069">
    <property type="entry name" value="Pkinase"/>
    <property type="match status" value="1"/>
</dbReference>
<dbReference type="SMART" id="SM00220">
    <property type="entry name" value="S_TKc"/>
    <property type="match status" value="1"/>
</dbReference>
<dbReference type="GO" id="GO:0005737">
    <property type="term" value="C:cytoplasm"/>
    <property type="evidence" value="ECO:0007669"/>
    <property type="project" value="TreeGrafter"/>
</dbReference>
<organism evidence="3 4">
    <name type="scientific">Paramecium primaurelia</name>
    <dbReference type="NCBI Taxonomy" id="5886"/>
    <lineage>
        <taxon>Eukaryota</taxon>
        <taxon>Sar</taxon>
        <taxon>Alveolata</taxon>
        <taxon>Ciliophora</taxon>
        <taxon>Intramacronucleata</taxon>
        <taxon>Oligohymenophorea</taxon>
        <taxon>Peniculida</taxon>
        <taxon>Parameciidae</taxon>
        <taxon>Paramecium</taxon>
    </lineage>
</organism>
<evidence type="ECO:0000313" key="4">
    <source>
        <dbReference type="Proteomes" id="UP000688137"/>
    </source>
</evidence>
<dbReference type="PROSITE" id="PS50011">
    <property type="entry name" value="PROTEIN_KINASE_DOM"/>
    <property type="match status" value="1"/>
</dbReference>
<proteinExistence type="predicted"/>
<sequence length="292" mass="34854">MQQRITPRYFINKTISNINNPEKQYQFRKVIGEGYEGYVFEAVQIYQMKIEKLVALKLLFRKSQNQIDIINKLIDKQTYNCIIRFFDHFEYEQYYIIVMELGTLDLYRYIQQQQNFLDSEKINLCKKISYCVQEFHSLGLIHCDIKPENFLLIDNTFKLCDMGFVRTQNQEIIQNIGTPAFQAIEMIQDKVIINNKVDIWSLGCVFYEIFKKEQLFEGEKIKDQIMNYGIDQTQILKKIENISIDKSVIYLMKQMINPCQSVRPSIDQIIKQLEELGEQNKIKEIKQIDWID</sequence>
<dbReference type="PROSITE" id="PS00108">
    <property type="entry name" value="PROTEIN_KINASE_ST"/>
    <property type="match status" value="1"/>
</dbReference>
<gene>
    <name evidence="2" type="ORF">PPRIM_AZ9-3.1.T0660118</name>
    <name evidence="3" type="ORF">PPRIM_AZ9-3.1.T0660119</name>
</gene>
<accession>A0A8S1MW96</accession>
<dbReference type="AlphaFoldDB" id="A0A8S1MW96"/>